<dbReference type="Gene3D" id="3.30.40.10">
    <property type="entry name" value="Zinc/RING finger domain, C3HC4 (zinc finger)"/>
    <property type="match status" value="1"/>
</dbReference>
<dbReference type="STRING" id="27342.A0A0H2R9E3"/>
<sequence>MVSTRGSAARTNQNGEIQSSASTGVELGKRRRPRKSGASSSKVMVAESDSQETDDIESYIANVTNGVANLRREIKRLRSDNQHLQSRIDALHEADDVSLQPKRGKRGGESIESLKSKVKNLTDEVSRLQFAREKDKKKIRKLQKREIEADAADLQGEGINATPDSTDKMRKLLRRFYDLVTSPSLEEDEECCICCEILDPKAGKARSLQCQHTICSECLAQLRDPTCPTCREPIGEEVEAIEFTATQQWDALLAVAADWARIDSHGGDEAEETEEEEEPFINDDNASTNSGVEQNSGGMEDEPANGDDSALNEGEENEETERLKRSPRTNNRVLLTPPPGDEAEDAELNDDGPTTPSTSKAAYATSPAREKRKRMEELAEMRRSKKRF</sequence>
<proteinExistence type="predicted"/>
<dbReference type="SMART" id="SM00184">
    <property type="entry name" value="RING"/>
    <property type="match status" value="1"/>
</dbReference>
<dbReference type="InterPro" id="IPR001841">
    <property type="entry name" value="Znf_RING"/>
</dbReference>
<dbReference type="AlphaFoldDB" id="A0A0H2R9E3"/>
<keyword evidence="5" id="KW-0175">Coiled coil</keyword>
<evidence type="ECO:0000313" key="9">
    <source>
        <dbReference type="Proteomes" id="UP000053477"/>
    </source>
</evidence>
<evidence type="ECO:0000256" key="5">
    <source>
        <dbReference type="SAM" id="Coils"/>
    </source>
</evidence>
<dbReference type="Proteomes" id="UP000053477">
    <property type="component" value="Unassembled WGS sequence"/>
</dbReference>
<dbReference type="Gene3D" id="1.20.5.340">
    <property type="match status" value="1"/>
</dbReference>
<feature type="region of interest" description="Disordered" evidence="6">
    <location>
        <begin position="1"/>
        <end position="53"/>
    </location>
</feature>
<feature type="compositionally biased region" description="Acidic residues" evidence="6">
    <location>
        <begin position="341"/>
        <end position="350"/>
    </location>
</feature>
<name>A0A0H2R9E3_9AGAM</name>
<feature type="domain" description="RING-type" evidence="7">
    <location>
        <begin position="191"/>
        <end position="231"/>
    </location>
</feature>
<keyword evidence="3" id="KW-0862">Zinc</keyword>
<keyword evidence="1" id="KW-0479">Metal-binding</keyword>
<evidence type="ECO:0000256" key="1">
    <source>
        <dbReference type="ARBA" id="ARBA00022723"/>
    </source>
</evidence>
<dbReference type="EMBL" id="KQ086091">
    <property type="protein sequence ID" value="KLO08450.1"/>
    <property type="molecule type" value="Genomic_DNA"/>
</dbReference>
<evidence type="ECO:0000256" key="6">
    <source>
        <dbReference type="SAM" id="MobiDB-lite"/>
    </source>
</evidence>
<protein>
    <recommendedName>
        <fullName evidence="7">RING-type domain-containing protein</fullName>
    </recommendedName>
</protein>
<keyword evidence="2 4" id="KW-0863">Zinc-finger</keyword>
<dbReference type="OrthoDB" id="1923159at2759"/>
<organism evidence="8 9">
    <name type="scientific">Schizopora paradoxa</name>
    <dbReference type="NCBI Taxonomy" id="27342"/>
    <lineage>
        <taxon>Eukaryota</taxon>
        <taxon>Fungi</taxon>
        <taxon>Dikarya</taxon>
        <taxon>Basidiomycota</taxon>
        <taxon>Agaricomycotina</taxon>
        <taxon>Agaricomycetes</taxon>
        <taxon>Hymenochaetales</taxon>
        <taxon>Schizoporaceae</taxon>
        <taxon>Schizopora</taxon>
    </lineage>
</organism>
<dbReference type="GO" id="GO:0008270">
    <property type="term" value="F:zinc ion binding"/>
    <property type="evidence" value="ECO:0007669"/>
    <property type="project" value="UniProtKB-KW"/>
</dbReference>
<dbReference type="PROSITE" id="PS50089">
    <property type="entry name" value="ZF_RING_2"/>
    <property type="match status" value="1"/>
</dbReference>
<dbReference type="InterPro" id="IPR039398">
    <property type="entry name" value="Deltex_fam"/>
</dbReference>
<evidence type="ECO:0000313" key="8">
    <source>
        <dbReference type="EMBL" id="KLO08450.1"/>
    </source>
</evidence>
<evidence type="ECO:0000256" key="4">
    <source>
        <dbReference type="PROSITE-ProRule" id="PRU00175"/>
    </source>
</evidence>
<feature type="compositionally biased region" description="Polar residues" evidence="6">
    <location>
        <begin position="284"/>
        <end position="297"/>
    </location>
</feature>
<feature type="compositionally biased region" description="Acidic residues" evidence="6">
    <location>
        <begin position="269"/>
        <end position="281"/>
    </location>
</feature>
<feature type="coiled-coil region" evidence="5">
    <location>
        <begin position="60"/>
        <end position="131"/>
    </location>
</feature>
<dbReference type="InterPro" id="IPR017907">
    <property type="entry name" value="Znf_RING_CS"/>
</dbReference>
<dbReference type="InterPro" id="IPR013083">
    <property type="entry name" value="Znf_RING/FYVE/PHD"/>
</dbReference>
<evidence type="ECO:0000256" key="3">
    <source>
        <dbReference type="ARBA" id="ARBA00022833"/>
    </source>
</evidence>
<feature type="compositionally biased region" description="Polar residues" evidence="6">
    <location>
        <begin position="1"/>
        <end position="23"/>
    </location>
</feature>
<gene>
    <name evidence="8" type="ORF">SCHPADRAFT_608545</name>
</gene>
<feature type="compositionally biased region" description="Basic and acidic residues" evidence="6">
    <location>
        <begin position="373"/>
        <end position="382"/>
    </location>
</feature>
<keyword evidence="9" id="KW-1185">Reference proteome</keyword>
<dbReference type="PROSITE" id="PS00518">
    <property type="entry name" value="ZF_RING_1"/>
    <property type="match status" value="1"/>
</dbReference>
<dbReference type="PANTHER" id="PTHR12622">
    <property type="entry name" value="DELTEX-RELATED"/>
    <property type="match status" value="1"/>
</dbReference>
<dbReference type="InParanoid" id="A0A0H2R9E3"/>
<feature type="region of interest" description="Disordered" evidence="6">
    <location>
        <begin position="265"/>
        <end position="388"/>
    </location>
</feature>
<evidence type="ECO:0000256" key="2">
    <source>
        <dbReference type="ARBA" id="ARBA00022771"/>
    </source>
</evidence>
<accession>A0A0H2R9E3</accession>
<dbReference type="SUPFAM" id="SSF57850">
    <property type="entry name" value="RING/U-box"/>
    <property type="match status" value="1"/>
</dbReference>
<dbReference type="GO" id="GO:0016567">
    <property type="term" value="P:protein ubiquitination"/>
    <property type="evidence" value="ECO:0007669"/>
    <property type="project" value="InterPro"/>
</dbReference>
<reference evidence="8 9" key="1">
    <citation type="submission" date="2015-04" db="EMBL/GenBank/DDBJ databases">
        <title>Complete genome sequence of Schizopora paradoxa KUC8140, a cosmopolitan wood degrader in East Asia.</title>
        <authorList>
            <consortium name="DOE Joint Genome Institute"/>
            <person name="Min B."/>
            <person name="Park H."/>
            <person name="Jang Y."/>
            <person name="Kim J.-J."/>
            <person name="Kim K.H."/>
            <person name="Pangilinan J."/>
            <person name="Lipzen A."/>
            <person name="Riley R."/>
            <person name="Grigoriev I.V."/>
            <person name="Spatafora J.W."/>
            <person name="Choi I.-G."/>
        </authorList>
    </citation>
    <scope>NUCLEOTIDE SEQUENCE [LARGE SCALE GENOMIC DNA]</scope>
    <source>
        <strain evidence="8 9">KUC8140</strain>
    </source>
</reference>
<evidence type="ECO:0000259" key="7">
    <source>
        <dbReference type="PROSITE" id="PS50089"/>
    </source>
</evidence>